<name>A0ABZ0QRC1_9FIRM</name>
<reference evidence="3 4" key="1">
    <citation type="submission" date="2023-08" db="EMBL/GenBank/DDBJ databases">
        <title>Genome sequence of Thermaerobacter compostii strain Ins1, a spore-forming filamentous bacterium isolated from a deep geothermal reservoir.</title>
        <authorList>
            <person name="Bregnard D."/>
            <person name="Gonzalez D."/>
            <person name="Junier P."/>
        </authorList>
    </citation>
    <scope>NUCLEOTIDE SEQUENCE [LARGE SCALE GENOMIC DNA]</scope>
    <source>
        <strain evidence="3 4">Ins1</strain>
    </source>
</reference>
<sequence>MTEGRGLADGPGGDVGPGRPGPRVDGSGEAAAREGGADLHTHTTASDGTVTPEERIQMARRAGLEYVGITDHDTLAGLPAARAAARAAGIGLVPGVELSTDVDLGSRRVGVHVLGYWVKEDDPPLVELLAQRRASRERRLARILERLAQVGIVLDEGRIRALARGGAVGRPHVARALVEAGVVATVAEAFERYLTPGKPGYVPRAPLAPEAAIAAIRAAGGVPVLAHPGLLPERLHALWPVWQRHGLAGVEVYHTKHSPEQAAAFLRRARELDLLPTGGSDCHGPQPGQPALIGRVRIPVEWVERLRERSAR</sequence>
<dbReference type="Proteomes" id="UP001304683">
    <property type="component" value="Chromosome"/>
</dbReference>
<proteinExistence type="predicted"/>
<dbReference type="EMBL" id="CP132508">
    <property type="protein sequence ID" value="WPD20050.1"/>
    <property type="molecule type" value="Genomic_DNA"/>
</dbReference>
<dbReference type="InterPro" id="IPR052018">
    <property type="entry name" value="PHP_domain"/>
</dbReference>
<evidence type="ECO:0000259" key="2">
    <source>
        <dbReference type="SMART" id="SM00481"/>
    </source>
</evidence>
<protein>
    <submittedName>
        <fullName evidence="3">PHP domain-containing protein</fullName>
    </submittedName>
</protein>
<gene>
    <name evidence="3" type="ORF">Q5761_05265</name>
</gene>
<accession>A0ABZ0QRC1</accession>
<keyword evidence="4" id="KW-1185">Reference proteome</keyword>
<evidence type="ECO:0000256" key="1">
    <source>
        <dbReference type="SAM" id="MobiDB-lite"/>
    </source>
</evidence>
<feature type="compositionally biased region" description="Gly residues" evidence="1">
    <location>
        <begin position="7"/>
        <end position="18"/>
    </location>
</feature>
<dbReference type="PANTHER" id="PTHR42924:SF3">
    <property type="entry name" value="POLYMERASE_HISTIDINOL PHOSPHATASE N-TERMINAL DOMAIN-CONTAINING PROTEIN"/>
    <property type="match status" value="1"/>
</dbReference>
<organism evidence="3 4">
    <name type="scientific">Thermaerobacter composti</name>
    <dbReference type="NCBI Taxonomy" id="554949"/>
    <lineage>
        <taxon>Bacteria</taxon>
        <taxon>Bacillati</taxon>
        <taxon>Bacillota</taxon>
        <taxon>Clostridia</taxon>
        <taxon>Eubacteriales</taxon>
        <taxon>Clostridiales Family XVII. Incertae Sedis</taxon>
        <taxon>Thermaerobacter</taxon>
    </lineage>
</organism>
<dbReference type="CDD" id="cd07438">
    <property type="entry name" value="PHP_HisPPase_AMP"/>
    <property type="match status" value="1"/>
</dbReference>
<evidence type="ECO:0000313" key="4">
    <source>
        <dbReference type="Proteomes" id="UP001304683"/>
    </source>
</evidence>
<dbReference type="Gene3D" id="1.10.150.650">
    <property type="match status" value="1"/>
</dbReference>
<feature type="region of interest" description="Disordered" evidence="1">
    <location>
        <begin position="1"/>
        <end position="53"/>
    </location>
</feature>
<evidence type="ECO:0000313" key="3">
    <source>
        <dbReference type="EMBL" id="WPD20050.1"/>
    </source>
</evidence>
<dbReference type="InterPro" id="IPR016195">
    <property type="entry name" value="Pol/histidinol_Pase-like"/>
</dbReference>
<dbReference type="Pfam" id="PF02811">
    <property type="entry name" value="PHP"/>
    <property type="match status" value="1"/>
</dbReference>
<feature type="compositionally biased region" description="Low complexity" evidence="1">
    <location>
        <begin position="21"/>
        <end position="30"/>
    </location>
</feature>
<dbReference type="InterPro" id="IPR004013">
    <property type="entry name" value="PHP_dom"/>
</dbReference>
<dbReference type="RefSeq" id="WP_318751455.1">
    <property type="nucleotide sequence ID" value="NZ_CP132508.1"/>
</dbReference>
<dbReference type="InterPro" id="IPR003141">
    <property type="entry name" value="Pol/His_phosphatase_N"/>
</dbReference>
<feature type="domain" description="Polymerase/histidinol phosphatase N-terminal" evidence="2">
    <location>
        <begin position="37"/>
        <end position="102"/>
    </location>
</feature>
<dbReference type="SMART" id="SM00481">
    <property type="entry name" value="POLIIIAc"/>
    <property type="match status" value="1"/>
</dbReference>
<dbReference type="SUPFAM" id="SSF89550">
    <property type="entry name" value="PHP domain-like"/>
    <property type="match status" value="1"/>
</dbReference>
<feature type="compositionally biased region" description="Basic and acidic residues" evidence="1">
    <location>
        <begin position="31"/>
        <end position="41"/>
    </location>
</feature>
<dbReference type="Gene3D" id="3.20.20.140">
    <property type="entry name" value="Metal-dependent hydrolases"/>
    <property type="match status" value="1"/>
</dbReference>
<dbReference type="PANTHER" id="PTHR42924">
    <property type="entry name" value="EXONUCLEASE"/>
    <property type="match status" value="1"/>
</dbReference>